<proteinExistence type="predicted"/>
<protein>
    <recommendedName>
        <fullName evidence="3">Rab-GAP TBC domain-containing protein</fullName>
    </recommendedName>
</protein>
<evidence type="ECO:0000313" key="4">
    <source>
        <dbReference type="EMBL" id="PWN92929.1"/>
    </source>
</evidence>
<feature type="domain" description="Rab-GAP TBC" evidence="3">
    <location>
        <begin position="508"/>
        <end position="751"/>
    </location>
</feature>
<evidence type="ECO:0000256" key="2">
    <source>
        <dbReference type="SAM" id="MobiDB-lite"/>
    </source>
</evidence>
<dbReference type="InterPro" id="IPR000195">
    <property type="entry name" value="Rab-GAP-TBC_dom"/>
</dbReference>
<feature type="compositionally biased region" description="Basic and acidic residues" evidence="2">
    <location>
        <begin position="13"/>
        <end position="23"/>
    </location>
</feature>
<dbReference type="RefSeq" id="XP_025380127.1">
    <property type="nucleotide sequence ID" value="XM_025520313.1"/>
</dbReference>
<feature type="compositionally biased region" description="Polar residues" evidence="2">
    <location>
        <begin position="669"/>
        <end position="682"/>
    </location>
</feature>
<dbReference type="OrthoDB" id="289721at2759"/>
<feature type="coiled-coil region" evidence="1">
    <location>
        <begin position="448"/>
        <end position="475"/>
    </location>
</feature>
<feature type="compositionally biased region" description="Basic and acidic residues" evidence="2">
    <location>
        <begin position="37"/>
        <end position="50"/>
    </location>
</feature>
<evidence type="ECO:0000259" key="3">
    <source>
        <dbReference type="PROSITE" id="PS50086"/>
    </source>
</evidence>
<gene>
    <name evidence="4" type="ORF">FA10DRAFT_263659</name>
</gene>
<dbReference type="AlphaFoldDB" id="A0A316YUI5"/>
<organism evidence="4 5">
    <name type="scientific">Acaromyces ingoldii</name>
    <dbReference type="NCBI Taxonomy" id="215250"/>
    <lineage>
        <taxon>Eukaryota</taxon>
        <taxon>Fungi</taxon>
        <taxon>Dikarya</taxon>
        <taxon>Basidiomycota</taxon>
        <taxon>Ustilaginomycotina</taxon>
        <taxon>Exobasidiomycetes</taxon>
        <taxon>Exobasidiales</taxon>
        <taxon>Cryptobasidiaceae</taxon>
        <taxon>Acaromyces</taxon>
    </lineage>
</organism>
<sequence>MSSIGVSDAASLQREHDDQHLDESQTEEGTGDISAPHLDHINGEPDRAQEQDESVVGSHIAEESEDDGDLGLSQEHEAPPSPLRDAAEEVTTSETQARAEPKTKRGHNRIDSVPPKKYNLDSPPPSAVSRSTFVGNSLHEEDAEGESYEDEDAEAPSPRERSEIEDAGLDFVDIRLDIEGADQGHSPYGAGAAMASKSAVEIRQDSISSGSRAAKDVARAAEERRRTEDLLSNGSRDRAGPSSARSISPARVSVEGRYRGRRSASNSRAASPEPSSRTQALGRPQIVSTSSPHQGPPGITMMLADENGELQVVDSPLSPSSKTTYSEVSLGGPEEQGERATSSESAQERALEAPAPTPKPDQEYTKAEPSPKATEEEPKSSGQQDGKDEAQEIPNGKVAGLKDIADEDVNKARRRSKPSALEQHVSRTRMTTLPPKPKEEDVRHLSDFEAMMKSYREAEKKRAQEDEERRRKKDEVLSEAMHVWEKEILPSWTRARREHRLRQVWWRGAPPNLRGRVWALACGNAQMLPRNLFVQAGNAARKAQQDGFFPKADMMALEADIDATLPSLKLFQREGPLYQDLKDVLCAFVMVRLDSIGGVEAAARQSDDDGQVKVYQRGSASLVAMLLTNLAPNETLIALINLIADRPWLKALYALPPSTDLDPLAAGPSHNQPHIHTSTPRTPTKRHDAASGFERVFDTLLADQMPKVYANMQANGVRPSAYVRDWVRTLFVPFLSLEAVARLWDCILLEESGENGLIFRTGIAIVSLLSARLYVPDKKELITILRGNNRAALSVWHRSRALMSGVSIVEAPPSSPETPRSIEAEADMVPKDDVYGGQYGITEHNLFQALEEQQSWWKDSMLERLLDRELVNV</sequence>
<dbReference type="PROSITE" id="PS50086">
    <property type="entry name" value="TBC_RABGAP"/>
    <property type="match status" value="1"/>
</dbReference>
<dbReference type="GeneID" id="37042229"/>
<feature type="compositionally biased region" description="Basic and acidic residues" evidence="2">
    <location>
        <begin position="373"/>
        <end position="390"/>
    </location>
</feature>
<dbReference type="PANTHER" id="PTHR47219">
    <property type="entry name" value="RAB GTPASE-ACTIVATING PROTEIN 1-LIKE"/>
    <property type="match status" value="1"/>
</dbReference>
<dbReference type="Gene3D" id="1.10.10.750">
    <property type="entry name" value="Ypt/Rab-GAP domain of gyp1p, domain 1"/>
    <property type="match status" value="1"/>
</dbReference>
<evidence type="ECO:0000313" key="5">
    <source>
        <dbReference type="Proteomes" id="UP000245768"/>
    </source>
</evidence>
<name>A0A316YUI5_9BASI</name>
<dbReference type="PANTHER" id="PTHR47219:SF9">
    <property type="entry name" value="GTPASE ACTIVATING PROTEIN AND CENTROSOME-ASSOCIATED, ISOFORM B"/>
    <property type="match status" value="1"/>
</dbReference>
<dbReference type="SMART" id="SM00164">
    <property type="entry name" value="TBC"/>
    <property type="match status" value="1"/>
</dbReference>
<feature type="compositionally biased region" description="Polar residues" evidence="2">
    <location>
        <begin position="317"/>
        <end position="327"/>
    </location>
</feature>
<feature type="compositionally biased region" description="Basic and acidic residues" evidence="2">
    <location>
        <begin position="213"/>
        <end position="239"/>
    </location>
</feature>
<feature type="compositionally biased region" description="Acidic residues" evidence="2">
    <location>
        <begin position="141"/>
        <end position="154"/>
    </location>
</feature>
<feature type="region of interest" description="Disordered" evidence="2">
    <location>
        <begin position="181"/>
        <end position="441"/>
    </location>
</feature>
<dbReference type="Pfam" id="PF00566">
    <property type="entry name" value="RabGAP-TBC"/>
    <property type="match status" value="1"/>
</dbReference>
<feature type="region of interest" description="Disordered" evidence="2">
    <location>
        <begin position="1"/>
        <end position="167"/>
    </location>
</feature>
<dbReference type="GO" id="GO:0005096">
    <property type="term" value="F:GTPase activator activity"/>
    <property type="evidence" value="ECO:0007669"/>
    <property type="project" value="TreeGrafter"/>
</dbReference>
<dbReference type="EMBL" id="KZ819634">
    <property type="protein sequence ID" value="PWN92929.1"/>
    <property type="molecule type" value="Genomic_DNA"/>
</dbReference>
<dbReference type="STRING" id="215250.A0A316YUI5"/>
<dbReference type="Proteomes" id="UP000245768">
    <property type="component" value="Unassembled WGS sequence"/>
</dbReference>
<dbReference type="InterPro" id="IPR050302">
    <property type="entry name" value="Rab_GAP_TBC_domain"/>
</dbReference>
<evidence type="ECO:0000256" key="1">
    <source>
        <dbReference type="SAM" id="Coils"/>
    </source>
</evidence>
<dbReference type="InterPro" id="IPR035969">
    <property type="entry name" value="Rab-GAP_TBC_sf"/>
</dbReference>
<dbReference type="GO" id="GO:0031267">
    <property type="term" value="F:small GTPase binding"/>
    <property type="evidence" value="ECO:0007669"/>
    <property type="project" value="TreeGrafter"/>
</dbReference>
<accession>A0A316YUI5</accession>
<feature type="region of interest" description="Disordered" evidence="2">
    <location>
        <begin position="667"/>
        <end position="688"/>
    </location>
</feature>
<keyword evidence="5" id="KW-1185">Reference proteome</keyword>
<feature type="compositionally biased region" description="Low complexity" evidence="2">
    <location>
        <begin position="263"/>
        <end position="277"/>
    </location>
</feature>
<reference evidence="4 5" key="1">
    <citation type="journal article" date="2018" name="Mol. Biol. Evol.">
        <title>Broad Genomic Sampling Reveals a Smut Pathogenic Ancestry of the Fungal Clade Ustilaginomycotina.</title>
        <authorList>
            <person name="Kijpornyongpan T."/>
            <person name="Mondo S.J."/>
            <person name="Barry K."/>
            <person name="Sandor L."/>
            <person name="Lee J."/>
            <person name="Lipzen A."/>
            <person name="Pangilinan J."/>
            <person name="LaButti K."/>
            <person name="Hainaut M."/>
            <person name="Henrissat B."/>
            <person name="Grigoriev I.V."/>
            <person name="Spatafora J.W."/>
            <person name="Aime M.C."/>
        </authorList>
    </citation>
    <scope>NUCLEOTIDE SEQUENCE [LARGE SCALE GENOMIC DNA]</scope>
    <source>
        <strain evidence="4 5">MCA 4198</strain>
    </source>
</reference>
<dbReference type="SUPFAM" id="SSF47923">
    <property type="entry name" value="Ypt/Rab-GAP domain of gyp1p"/>
    <property type="match status" value="2"/>
</dbReference>
<dbReference type="Gene3D" id="1.10.472.80">
    <property type="entry name" value="Ypt/Rab-GAP domain of gyp1p, domain 3"/>
    <property type="match status" value="1"/>
</dbReference>
<dbReference type="InParanoid" id="A0A316YUI5"/>
<keyword evidence="1" id="KW-0175">Coiled coil</keyword>